<evidence type="ECO:0000313" key="1">
    <source>
        <dbReference type="EMBL" id="KAJ2965529.1"/>
    </source>
</evidence>
<dbReference type="EMBL" id="JANSHE010006979">
    <property type="protein sequence ID" value="KAJ2965529.1"/>
    <property type="molecule type" value="Genomic_DNA"/>
</dbReference>
<evidence type="ECO:0000313" key="2">
    <source>
        <dbReference type="Proteomes" id="UP001144978"/>
    </source>
</evidence>
<protein>
    <submittedName>
        <fullName evidence="1">Uncharacterized protein</fullName>
    </submittedName>
</protein>
<gene>
    <name evidence="1" type="ORF">NUW54_g14088</name>
</gene>
<reference evidence="1" key="1">
    <citation type="submission" date="2022-08" db="EMBL/GenBank/DDBJ databases">
        <title>Genome Sequence of Pycnoporus sanguineus.</title>
        <authorList>
            <person name="Buettner E."/>
        </authorList>
    </citation>
    <scope>NUCLEOTIDE SEQUENCE</scope>
    <source>
        <strain evidence="1">CG-C14</strain>
    </source>
</reference>
<name>A0ACC1MGZ8_9APHY</name>
<comment type="caution">
    <text evidence="1">The sequence shown here is derived from an EMBL/GenBank/DDBJ whole genome shotgun (WGS) entry which is preliminary data.</text>
</comment>
<accession>A0ACC1MGZ8</accession>
<dbReference type="Proteomes" id="UP001144978">
    <property type="component" value="Unassembled WGS sequence"/>
</dbReference>
<proteinExistence type="predicted"/>
<keyword evidence="2" id="KW-1185">Reference proteome</keyword>
<sequence>MAIIDFELHAARARTHRHLQERAPSPAALARDVVPESQATSKDSIPVANPLPVSVRVLTAFFVILGVLILGEHEWTYIAGQKLGLT</sequence>
<organism evidence="1 2">
    <name type="scientific">Trametes sanguinea</name>
    <dbReference type="NCBI Taxonomy" id="158606"/>
    <lineage>
        <taxon>Eukaryota</taxon>
        <taxon>Fungi</taxon>
        <taxon>Dikarya</taxon>
        <taxon>Basidiomycota</taxon>
        <taxon>Agaricomycotina</taxon>
        <taxon>Agaricomycetes</taxon>
        <taxon>Polyporales</taxon>
        <taxon>Polyporaceae</taxon>
        <taxon>Trametes</taxon>
    </lineage>
</organism>